<evidence type="ECO:0000313" key="6">
    <source>
        <dbReference type="Proteomes" id="UP001365542"/>
    </source>
</evidence>
<dbReference type="InterPro" id="IPR011993">
    <property type="entry name" value="PH-like_dom_sf"/>
</dbReference>
<dbReference type="SUPFAM" id="SSF50729">
    <property type="entry name" value="PH domain-like"/>
    <property type="match status" value="1"/>
</dbReference>
<dbReference type="InterPro" id="IPR043453">
    <property type="entry name" value="Slm1_PH"/>
</dbReference>
<dbReference type="AlphaFoldDB" id="A0AAV9XAW7"/>
<evidence type="ECO:0000259" key="3">
    <source>
        <dbReference type="Pfam" id="PF20399"/>
    </source>
</evidence>
<dbReference type="Pfam" id="PF20399">
    <property type="entry name" value="PH_20"/>
    <property type="match status" value="1"/>
</dbReference>
<evidence type="ECO:0008006" key="7">
    <source>
        <dbReference type="Google" id="ProtNLM"/>
    </source>
</evidence>
<evidence type="ECO:0000256" key="1">
    <source>
        <dbReference type="ARBA" id="ARBA00022553"/>
    </source>
</evidence>
<gene>
    <name evidence="5" type="ORF">TWF694_010395</name>
</gene>
<feature type="region of interest" description="Disordered" evidence="2">
    <location>
        <begin position="407"/>
        <end position="531"/>
    </location>
</feature>
<dbReference type="InterPro" id="IPR046868">
    <property type="entry name" value="BAR_4"/>
</dbReference>
<evidence type="ECO:0000259" key="4">
    <source>
        <dbReference type="Pfam" id="PF20400"/>
    </source>
</evidence>
<dbReference type="InterPro" id="IPR027267">
    <property type="entry name" value="AH/BAR_dom_sf"/>
</dbReference>
<dbReference type="Gene3D" id="1.20.1270.60">
    <property type="entry name" value="Arfaptin homology (AH) domain/BAR domain"/>
    <property type="match status" value="1"/>
</dbReference>
<accession>A0AAV9XAW7</accession>
<dbReference type="CDD" id="cd13311">
    <property type="entry name" value="PH_Slm1"/>
    <property type="match status" value="1"/>
</dbReference>
<proteinExistence type="predicted"/>
<feature type="region of interest" description="Disordered" evidence="2">
    <location>
        <begin position="1"/>
        <end position="21"/>
    </location>
</feature>
<feature type="compositionally biased region" description="Basic and acidic residues" evidence="2">
    <location>
        <begin position="431"/>
        <end position="442"/>
    </location>
</feature>
<reference evidence="5 6" key="1">
    <citation type="submission" date="2019-10" db="EMBL/GenBank/DDBJ databases">
        <authorList>
            <person name="Palmer J.M."/>
        </authorList>
    </citation>
    <scope>NUCLEOTIDE SEQUENCE [LARGE SCALE GENOMIC DNA]</scope>
    <source>
        <strain evidence="5 6">TWF694</strain>
    </source>
</reference>
<evidence type="ECO:0000313" key="5">
    <source>
        <dbReference type="EMBL" id="KAK6538830.1"/>
    </source>
</evidence>
<feature type="compositionally biased region" description="Low complexity" evidence="2">
    <location>
        <begin position="456"/>
        <end position="514"/>
    </location>
</feature>
<keyword evidence="6" id="KW-1185">Reference proteome</keyword>
<organism evidence="5 6">
    <name type="scientific">Orbilia ellipsospora</name>
    <dbReference type="NCBI Taxonomy" id="2528407"/>
    <lineage>
        <taxon>Eukaryota</taxon>
        <taxon>Fungi</taxon>
        <taxon>Dikarya</taxon>
        <taxon>Ascomycota</taxon>
        <taxon>Pezizomycotina</taxon>
        <taxon>Orbiliomycetes</taxon>
        <taxon>Orbiliales</taxon>
        <taxon>Orbiliaceae</taxon>
        <taxon>Orbilia</taxon>
    </lineage>
</organism>
<dbReference type="Proteomes" id="UP001365542">
    <property type="component" value="Unassembled WGS sequence"/>
</dbReference>
<keyword evidence="1" id="KW-0597">Phosphoprotein</keyword>
<evidence type="ECO:0000256" key="2">
    <source>
        <dbReference type="SAM" id="MobiDB-lite"/>
    </source>
</evidence>
<dbReference type="PANTHER" id="PTHR31941">
    <property type="entry name" value="CYTOSKELETAL SIGNALING PROTEIN SLM1"/>
    <property type="match status" value="1"/>
</dbReference>
<sequence length="531" mass="57622">MSAAVEKAAVPENPQTSPVPEEKGDIAALLLERLDAWKHACGYLENYVEATASLHKSLSKEFDKVLKTVNEPLREGNHFAQANGGIASFFENIRANTTALSNSQLETEKTLKGQILPILNRLHTEIKNKHKELTSGAAKGAKAVEKARALTQKHIEHLGTNTANFDSIGAKMDPSQDPYIIHRVVQHHLHKQILEENAHKKDLLDVQNNFLTFEKHVIETIKGALSQFFSVIGGQADRNKVLYGDINANFQNIPDEFEWTNFTVRSAAVLVDPTTPNRTLEAIKFPNQEHKSSQPLVNGMLNRKGKIMKSYDAYHYAVTPAGYFHEFSKNNDFKDHPESELSLYLPDCTIGSAPAAGEAKFIIAGKDANKNQHLTGKHEFTFKAGGYDEAMKWYSVIEQFTTGKLTRQNSLASPTSGGSPSAEVVPEPTIPEEKPVAQDKEVAAAVTGAEKPTAPPIDTAAAVAAKSNPTPTTTTAPASATTAAPPSATTAPSSATKETPTKTAPKSEPATATSEKGEKTHKKFGLFGRSK</sequence>
<protein>
    <recommendedName>
        <fullName evidence="7">PH domain-containing protein</fullName>
    </recommendedName>
</protein>
<dbReference type="Pfam" id="PF20400">
    <property type="entry name" value="BAR_4"/>
    <property type="match status" value="1"/>
</dbReference>
<name>A0AAV9XAW7_9PEZI</name>
<feature type="compositionally biased region" description="Basic residues" evidence="2">
    <location>
        <begin position="519"/>
        <end position="531"/>
    </location>
</feature>
<feature type="domain" description="SLM1/RGC1-like BAR-like" evidence="4">
    <location>
        <begin position="83"/>
        <end position="265"/>
    </location>
</feature>
<comment type="caution">
    <text evidence="5">The sequence shown here is derived from an EMBL/GenBank/DDBJ whole genome shotgun (WGS) entry which is preliminary data.</text>
</comment>
<feature type="domain" description="SLM1/RGC1-like PH" evidence="3">
    <location>
        <begin position="285"/>
        <end position="366"/>
    </location>
</feature>
<feature type="compositionally biased region" description="Polar residues" evidence="2">
    <location>
        <begin position="407"/>
        <end position="419"/>
    </location>
</feature>
<dbReference type="EMBL" id="JAVHJO010000007">
    <property type="protein sequence ID" value="KAK6538830.1"/>
    <property type="molecule type" value="Genomic_DNA"/>
</dbReference>
<dbReference type="InterPro" id="IPR046869">
    <property type="entry name" value="SLM1/RGC1-like_PH"/>
</dbReference>
<dbReference type="Gene3D" id="2.30.29.30">
    <property type="entry name" value="Pleckstrin-homology domain (PH domain)/Phosphotyrosine-binding domain (PTB)"/>
    <property type="match status" value="1"/>
</dbReference>
<dbReference type="PANTHER" id="PTHR31941:SF1">
    <property type="entry name" value="CYTOSKELETAL SIGNALING PROTEIN SLM1"/>
    <property type="match status" value="1"/>
</dbReference>